<keyword evidence="3" id="KW-1185">Reference proteome</keyword>
<reference evidence="3" key="1">
    <citation type="submission" date="2018-03" db="EMBL/GenBank/DDBJ databases">
        <title>Genomic analysis of the strain SH-1 isolated from shrimp intestine.</title>
        <authorList>
            <person name="Kim Y.-S."/>
            <person name="Kim S.-E."/>
            <person name="Kim K.-H."/>
        </authorList>
    </citation>
    <scope>NUCLEOTIDE SEQUENCE [LARGE SCALE GENOMIC DNA]</scope>
    <source>
        <strain evidence="3">SH-1</strain>
    </source>
</reference>
<evidence type="ECO:0000313" key="2">
    <source>
        <dbReference type="EMBL" id="AVO39801.1"/>
    </source>
</evidence>
<dbReference type="EMBL" id="CP027665">
    <property type="protein sequence ID" value="AVO39801.1"/>
    <property type="molecule type" value="Genomic_DNA"/>
</dbReference>
<evidence type="ECO:0000256" key="1">
    <source>
        <dbReference type="SAM" id="SignalP"/>
    </source>
</evidence>
<feature type="signal peptide" evidence="1">
    <location>
        <begin position="1"/>
        <end position="21"/>
    </location>
</feature>
<keyword evidence="2" id="KW-0969">Cilium</keyword>
<dbReference type="KEGG" id="thas:C6Y53_13185"/>
<keyword evidence="2" id="KW-0966">Cell projection</keyword>
<name>A0A2S0MVQ7_9RHOB</name>
<proteinExistence type="predicted"/>
<organism evidence="2 3">
    <name type="scientific">Pukyongiella litopenaei</name>
    <dbReference type="NCBI Taxonomy" id="2605946"/>
    <lineage>
        <taxon>Bacteria</taxon>
        <taxon>Pseudomonadati</taxon>
        <taxon>Pseudomonadota</taxon>
        <taxon>Alphaproteobacteria</taxon>
        <taxon>Rhodobacterales</taxon>
        <taxon>Paracoccaceae</taxon>
        <taxon>Pukyongiella</taxon>
    </lineage>
</organism>
<feature type="chain" id="PRO_5015738705" evidence="1">
    <location>
        <begin position="22"/>
        <end position="157"/>
    </location>
</feature>
<keyword evidence="1" id="KW-0732">Signal</keyword>
<dbReference type="AlphaFoldDB" id="A0A2S0MVQ7"/>
<keyword evidence="2" id="KW-0282">Flagellum</keyword>
<accession>A0A2S0MVQ7</accession>
<protein>
    <submittedName>
        <fullName evidence="2">Flagellar basal body-associated FliL family protein</fullName>
    </submittedName>
</protein>
<gene>
    <name evidence="2" type="ORF">C6Y53_13185</name>
</gene>
<evidence type="ECO:0000313" key="3">
    <source>
        <dbReference type="Proteomes" id="UP000237655"/>
    </source>
</evidence>
<dbReference type="Proteomes" id="UP000237655">
    <property type="component" value="Chromosome"/>
</dbReference>
<sequence>MFSRILPLMLALVGTSAGMGAAYWMGAPPPNGAKPGVERADAQGKDTKQGETEFVKLNNQFVIPVIEGDGVDALVVISLSLEAGTGQREWIYRQEPKLRDAFLRVLFDHANMGGFDGRFTKAETLGLLRTALLEVAQMQLGDSVADVLITNLARQDE</sequence>